<gene>
    <name evidence="4" type="ORF">E4Z66_13580</name>
</gene>
<reference evidence="4 5" key="1">
    <citation type="submission" date="2019-04" db="EMBL/GenBank/DDBJ databases">
        <title>Shimia ponticola sp. nov., isolated from seawater.</title>
        <authorList>
            <person name="Kim Y.-O."/>
            <person name="Yoon J.-H."/>
        </authorList>
    </citation>
    <scope>NUCLEOTIDE SEQUENCE [LARGE SCALE GENOMIC DNA]</scope>
    <source>
        <strain evidence="4 5">MYP11</strain>
    </source>
</reference>
<dbReference type="CDD" id="cd02205">
    <property type="entry name" value="CBS_pair_SF"/>
    <property type="match status" value="1"/>
</dbReference>
<comment type="caution">
    <text evidence="4">The sequence shown here is derived from an EMBL/GenBank/DDBJ whole genome shotgun (WGS) entry which is preliminary data.</text>
</comment>
<keyword evidence="5" id="KW-1185">Reference proteome</keyword>
<dbReference type="OrthoDB" id="9807125at2"/>
<dbReference type="InterPro" id="IPR000644">
    <property type="entry name" value="CBS_dom"/>
</dbReference>
<dbReference type="SUPFAM" id="SSF54631">
    <property type="entry name" value="CBS-domain pair"/>
    <property type="match status" value="1"/>
</dbReference>
<dbReference type="PANTHER" id="PTHR43080">
    <property type="entry name" value="CBS DOMAIN-CONTAINING PROTEIN CBSX3, MITOCHONDRIAL"/>
    <property type="match status" value="1"/>
</dbReference>
<organism evidence="4 5">
    <name type="scientific">Aliishimia ponticola</name>
    <dbReference type="NCBI Taxonomy" id="2499833"/>
    <lineage>
        <taxon>Bacteria</taxon>
        <taxon>Pseudomonadati</taxon>
        <taxon>Pseudomonadota</taxon>
        <taxon>Alphaproteobacteria</taxon>
        <taxon>Rhodobacterales</taxon>
        <taxon>Paracoccaceae</taxon>
        <taxon>Aliishimia</taxon>
    </lineage>
</organism>
<name>A0A4S4NBP2_9RHOB</name>
<dbReference type="SMART" id="SM00116">
    <property type="entry name" value="CBS"/>
    <property type="match status" value="2"/>
</dbReference>
<evidence type="ECO:0000313" key="4">
    <source>
        <dbReference type="EMBL" id="THH36085.1"/>
    </source>
</evidence>
<evidence type="ECO:0000259" key="3">
    <source>
        <dbReference type="PROSITE" id="PS51371"/>
    </source>
</evidence>
<feature type="domain" description="CBS" evidence="3">
    <location>
        <begin position="75"/>
        <end position="131"/>
    </location>
</feature>
<accession>A0A4S4NBP2</accession>
<dbReference type="PROSITE" id="PS51371">
    <property type="entry name" value="CBS"/>
    <property type="match status" value="2"/>
</dbReference>
<dbReference type="RefSeq" id="WP_136463555.1">
    <property type="nucleotide sequence ID" value="NZ_SRKY01000003.1"/>
</dbReference>
<proteinExistence type="predicted"/>
<dbReference type="InterPro" id="IPR046342">
    <property type="entry name" value="CBS_dom_sf"/>
</dbReference>
<evidence type="ECO:0000256" key="2">
    <source>
        <dbReference type="PROSITE-ProRule" id="PRU00703"/>
    </source>
</evidence>
<protein>
    <submittedName>
        <fullName evidence="4">CBS domain-containing protein</fullName>
    </submittedName>
</protein>
<evidence type="ECO:0000313" key="5">
    <source>
        <dbReference type="Proteomes" id="UP000306602"/>
    </source>
</evidence>
<sequence>MVIQTIKGILGARPLYWVPPAATLEDACDHISVHRTGALVVLEDGDLHGIITERDILRHASQRGGFGTAKVAQVMTRQVVYIQTNGSIAEASERMQAGGFSHLPVLDMGRKVVGVLSHADIPAGLRRGWAPAMGAPVAA</sequence>
<dbReference type="Proteomes" id="UP000306602">
    <property type="component" value="Unassembled WGS sequence"/>
</dbReference>
<keyword evidence="1 2" id="KW-0129">CBS domain</keyword>
<dbReference type="Gene3D" id="3.10.580.10">
    <property type="entry name" value="CBS-domain"/>
    <property type="match status" value="1"/>
</dbReference>
<dbReference type="Pfam" id="PF00571">
    <property type="entry name" value="CBS"/>
    <property type="match status" value="2"/>
</dbReference>
<dbReference type="PANTHER" id="PTHR43080:SF2">
    <property type="entry name" value="CBS DOMAIN-CONTAINING PROTEIN"/>
    <property type="match status" value="1"/>
</dbReference>
<dbReference type="InterPro" id="IPR051257">
    <property type="entry name" value="Diverse_CBS-Domain"/>
</dbReference>
<dbReference type="EMBL" id="SRKY01000003">
    <property type="protein sequence ID" value="THH36085.1"/>
    <property type="molecule type" value="Genomic_DNA"/>
</dbReference>
<evidence type="ECO:0000256" key="1">
    <source>
        <dbReference type="ARBA" id="ARBA00023122"/>
    </source>
</evidence>
<dbReference type="AlphaFoldDB" id="A0A4S4NBP2"/>
<feature type="domain" description="CBS" evidence="3">
    <location>
        <begin position="11"/>
        <end position="68"/>
    </location>
</feature>